<dbReference type="InterPro" id="IPR051814">
    <property type="entry name" value="NAD(P)H-dep_FMN_reductase"/>
</dbReference>
<dbReference type="InterPro" id="IPR005025">
    <property type="entry name" value="FMN_Rdtase-like_dom"/>
</dbReference>
<dbReference type="EMBL" id="CP011102">
    <property type="protein sequence ID" value="AQY50524.1"/>
    <property type="molecule type" value="Genomic_DNA"/>
</dbReference>
<dbReference type="AlphaFoldDB" id="A0A1S7FSW0"/>
<name>A0A1S7FSW0_9LIST</name>
<dbReference type="Proteomes" id="UP000223060">
    <property type="component" value="Chromosome"/>
</dbReference>
<keyword evidence="3" id="KW-0560">Oxidoreductase</keyword>
<accession>A0A1S7FSW0</accession>
<dbReference type="KEGG" id="lwi:UE46_05435"/>
<protein>
    <submittedName>
        <fullName evidence="5">FMN reductase</fullName>
    </submittedName>
</protein>
<reference evidence="6" key="1">
    <citation type="submission" date="2015-03" db="EMBL/GenBank/DDBJ databases">
        <authorList>
            <person name="Ferrari E."/>
            <person name="Walter M.C."/>
            <person name="Huptas C."/>
            <person name="Scherer S."/>
            <person name="Mueller-Herbst S."/>
        </authorList>
    </citation>
    <scope>NUCLEOTIDE SEQUENCE [LARGE SCALE GENOMIC DNA]</scope>
    <source>
        <strain evidence="6">LWP01</strain>
    </source>
</reference>
<evidence type="ECO:0000256" key="2">
    <source>
        <dbReference type="ARBA" id="ARBA00022643"/>
    </source>
</evidence>
<evidence type="ECO:0000256" key="3">
    <source>
        <dbReference type="ARBA" id="ARBA00023002"/>
    </source>
</evidence>
<dbReference type="Gene3D" id="3.40.50.360">
    <property type="match status" value="1"/>
</dbReference>
<dbReference type="InterPro" id="IPR029039">
    <property type="entry name" value="Flavoprotein-like_sf"/>
</dbReference>
<dbReference type="GO" id="GO:0016491">
    <property type="term" value="F:oxidoreductase activity"/>
    <property type="evidence" value="ECO:0007669"/>
    <property type="project" value="UniProtKB-KW"/>
</dbReference>
<sequence length="188" mass="20981">MKIVGISGAITGSKTKIAVQFALDHIQANHPGAETELIDLSQNEMIFSDGRDFRDYTGDTANVTATIMAADAILIGTPTYQASISGALKNVLDLLPERAFQEKNVAIITTAGSPKHYLVAELQLKPILAYMKARIAQNYVFIEERQYDRGQIVDDDVTLRLQRLADDLVYETQVRQEITKQKDARYDF</sequence>
<keyword evidence="6" id="KW-1185">Reference proteome</keyword>
<dbReference type="PANTHER" id="PTHR43408:SF2">
    <property type="entry name" value="FMN REDUCTASE (NADPH)"/>
    <property type="match status" value="1"/>
</dbReference>
<keyword evidence="2" id="KW-0288">FMN</keyword>
<gene>
    <name evidence="5" type="ORF">UE46_05435</name>
</gene>
<keyword evidence="1" id="KW-0285">Flavoprotein</keyword>
<feature type="domain" description="NADPH-dependent FMN reductase-like" evidence="4">
    <location>
        <begin position="1"/>
        <end position="143"/>
    </location>
</feature>
<dbReference type="SUPFAM" id="SSF52218">
    <property type="entry name" value="Flavoproteins"/>
    <property type="match status" value="1"/>
</dbReference>
<dbReference type="Pfam" id="PF03358">
    <property type="entry name" value="FMN_red"/>
    <property type="match status" value="1"/>
</dbReference>
<dbReference type="RefSeq" id="WP_036058656.1">
    <property type="nucleotide sequence ID" value="NZ_CP011102.1"/>
</dbReference>
<evidence type="ECO:0000259" key="4">
    <source>
        <dbReference type="Pfam" id="PF03358"/>
    </source>
</evidence>
<evidence type="ECO:0000313" key="5">
    <source>
        <dbReference type="EMBL" id="AQY50524.1"/>
    </source>
</evidence>
<dbReference type="PANTHER" id="PTHR43408">
    <property type="entry name" value="FMN REDUCTASE (NADPH)"/>
    <property type="match status" value="1"/>
</dbReference>
<organism evidence="5 6">
    <name type="scientific">Listeria weihenstephanensis</name>
    <dbReference type="NCBI Taxonomy" id="1006155"/>
    <lineage>
        <taxon>Bacteria</taxon>
        <taxon>Bacillati</taxon>
        <taxon>Bacillota</taxon>
        <taxon>Bacilli</taxon>
        <taxon>Bacillales</taxon>
        <taxon>Listeriaceae</taxon>
        <taxon>Listeria</taxon>
    </lineage>
</organism>
<evidence type="ECO:0000313" key="6">
    <source>
        <dbReference type="Proteomes" id="UP000223060"/>
    </source>
</evidence>
<proteinExistence type="predicted"/>
<evidence type="ECO:0000256" key="1">
    <source>
        <dbReference type="ARBA" id="ARBA00022630"/>
    </source>
</evidence>